<dbReference type="InterPro" id="IPR050157">
    <property type="entry name" value="PSI_iron-sulfur_center"/>
</dbReference>
<name>A0AA86PM84_9EUKA</name>
<evidence type="ECO:0000256" key="1">
    <source>
        <dbReference type="ARBA" id="ARBA00022485"/>
    </source>
</evidence>
<dbReference type="EMBL" id="CAXDID020000088">
    <property type="protein sequence ID" value="CAL6021331.1"/>
    <property type="molecule type" value="Genomic_DNA"/>
</dbReference>
<dbReference type="PANTHER" id="PTHR24960">
    <property type="entry name" value="PHOTOSYSTEM I IRON-SULFUR CENTER-RELATED"/>
    <property type="match status" value="1"/>
</dbReference>
<dbReference type="InterPro" id="IPR017896">
    <property type="entry name" value="4Fe4S_Fe-S-bd"/>
</dbReference>
<evidence type="ECO:0000259" key="5">
    <source>
        <dbReference type="PROSITE" id="PS51379"/>
    </source>
</evidence>
<feature type="domain" description="4Fe-4S ferredoxin-type" evidence="5">
    <location>
        <begin position="93"/>
        <end position="121"/>
    </location>
</feature>
<evidence type="ECO:0000313" key="10">
    <source>
        <dbReference type="Proteomes" id="UP001642409"/>
    </source>
</evidence>
<dbReference type="PROSITE" id="PS51379">
    <property type="entry name" value="4FE4S_FER_2"/>
    <property type="match status" value="2"/>
</dbReference>
<organism evidence="7">
    <name type="scientific">Hexamita inflata</name>
    <dbReference type="NCBI Taxonomy" id="28002"/>
    <lineage>
        <taxon>Eukaryota</taxon>
        <taxon>Metamonada</taxon>
        <taxon>Diplomonadida</taxon>
        <taxon>Hexamitidae</taxon>
        <taxon>Hexamitinae</taxon>
        <taxon>Hexamita</taxon>
    </lineage>
</organism>
<protein>
    <submittedName>
        <fullName evidence="7">Phosphoadenosine phosphosulfate reductase</fullName>
    </submittedName>
    <submittedName>
        <fullName evidence="8">Phosphoadenosine_phosphosulfate reductase</fullName>
    </submittedName>
</protein>
<keyword evidence="3" id="KW-0408">Iron</keyword>
<keyword evidence="1" id="KW-0004">4Fe-4S</keyword>
<keyword evidence="2" id="KW-0479">Metal-binding</keyword>
<sequence>MLRYPYSHAFVYSSRKAYKEADTDIMECSQFINAMKMRTTDSISLKGDYFQLCQQTATEKRARQVHCAKSYCVGCGTCVGYCPSGILKLADNRAVFVDQKCVGCVACFQMCPLTVHVVDQKMKLKNDSLLRSWL</sequence>
<evidence type="ECO:0000313" key="9">
    <source>
        <dbReference type="EMBL" id="CAL6021331.1"/>
    </source>
</evidence>
<dbReference type="Proteomes" id="UP001642409">
    <property type="component" value="Unassembled WGS sequence"/>
</dbReference>
<dbReference type="AlphaFoldDB" id="A0AA86PM84"/>
<evidence type="ECO:0000256" key="3">
    <source>
        <dbReference type="ARBA" id="ARBA00023004"/>
    </source>
</evidence>
<dbReference type="GO" id="GO:0051539">
    <property type="term" value="F:4 iron, 4 sulfur cluster binding"/>
    <property type="evidence" value="ECO:0007669"/>
    <property type="project" value="UniProtKB-KW"/>
</dbReference>
<dbReference type="InterPro" id="IPR017900">
    <property type="entry name" value="4Fe4S_Fe_S_CS"/>
</dbReference>
<reference evidence="8 10" key="2">
    <citation type="submission" date="2024-07" db="EMBL/GenBank/DDBJ databases">
        <authorList>
            <person name="Akdeniz Z."/>
        </authorList>
    </citation>
    <scope>NUCLEOTIDE SEQUENCE [LARGE SCALE GENOMIC DNA]</scope>
</reference>
<evidence type="ECO:0000313" key="8">
    <source>
        <dbReference type="EMBL" id="CAL6017116.1"/>
    </source>
</evidence>
<evidence type="ECO:0000313" key="6">
    <source>
        <dbReference type="EMBL" id="CAI9934377.1"/>
    </source>
</evidence>
<dbReference type="EMBL" id="CAXDID020000077">
    <property type="protein sequence ID" value="CAL6017116.1"/>
    <property type="molecule type" value="Genomic_DNA"/>
</dbReference>
<dbReference type="Gene3D" id="3.30.70.20">
    <property type="match status" value="1"/>
</dbReference>
<keyword evidence="4" id="KW-0411">Iron-sulfur</keyword>
<comment type="caution">
    <text evidence="7">The sequence shown here is derived from an EMBL/GenBank/DDBJ whole genome shotgun (WGS) entry which is preliminary data.</text>
</comment>
<dbReference type="EMBL" id="CATOUU010000681">
    <property type="protein sequence ID" value="CAI9940822.1"/>
    <property type="molecule type" value="Genomic_DNA"/>
</dbReference>
<accession>A0AA86PM84</accession>
<evidence type="ECO:0000313" key="7">
    <source>
        <dbReference type="EMBL" id="CAI9940822.1"/>
    </source>
</evidence>
<dbReference type="SUPFAM" id="SSF54862">
    <property type="entry name" value="4Fe-4S ferredoxins"/>
    <property type="match status" value="1"/>
</dbReference>
<feature type="domain" description="4Fe-4S ferredoxin-type" evidence="5">
    <location>
        <begin position="63"/>
        <end position="92"/>
    </location>
</feature>
<dbReference type="GO" id="GO:0046872">
    <property type="term" value="F:metal ion binding"/>
    <property type="evidence" value="ECO:0007669"/>
    <property type="project" value="UniProtKB-KW"/>
</dbReference>
<evidence type="ECO:0000256" key="4">
    <source>
        <dbReference type="ARBA" id="ARBA00023014"/>
    </source>
</evidence>
<dbReference type="Pfam" id="PF13237">
    <property type="entry name" value="Fer4_10"/>
    <property type="match status" value="1"/>
</dbReference>
<proteinExistence type="predicted"/>
<evidence type="ECO:0000256" key="2">
    <source>
        <dbReference type="ARBA" id="ARBA00022723"/>
    </source>
</evidence>
<reference evidence="7" key="1">
    <citation type="submission" date="2023-06" db="EMBL/GenBank/DDBJ databases">
        <authorList>
            <person name="Kurt Z."/>
        </authorList>
    </citation>
    <scope>NUCLEOTIDE SEQUENCE</scope>
</reference>
<gene>
    <name evidence="6" type="ORF">HINF_LOCUS22022</name>
    <name evidence="8" type="ORF">HINF_LOCUS25838</name>
    <name evidence="9" type="ORF">HINF_LOCUS28120</name>
    <name evidence="7" type="ORF">HINF_LOCUS28467</name>
</gene>
<dbReference type="EMBL" id="CATOUU010000564">
    <property type="protein sequence ID" value="CAI9934377.1"/>
    <property type="molecule type" value="Genomic_DNA"/>
</dbReference>
<keyword evidence="10" id="KW-1185">Reference proteome</keyword>
<dbReference type="PROSITE" id="PS00198">
    <property type="entry name" value="4FE4S_FER_1"/>
    <property type="match status" value="2"/>
</dbReference>
<dbReference type="PANTHER" id="PTHR24960:SF79">
    <property type="entry name" value="PHOTOSYSTEM I IRON-SULFUR CENTER"/>
    <property type="match status" value="1"/>
</dbReference>